<feature type="domain" description="Amine oxidase" evidence="18">
    <location>
        <begin position="74"/>
        <end position="530"/>
    </location>
</feature>
<dbReference type="UniPathway" id="UPA00251">
    <property type="reaction ID" value="UER00324"/>
</dbReference>
<dbReference type="GO" id="GO:0009534">
    <property type="term" value="C:chloroplast thylakoid"/>
    <property type="evidence" value="ECO:0007669"/>
    <property type="project" value="TreeGrafter"/>
</dbReference>
<evidence type="ECO:0000313" key="20">
    <source>
        <dbReference type="Proteomes" id="UP000027138"/>
    </source>
</evidence>
<organism evidence="19 20">
    <name type="scientific">Jatropha curcas</name>
    <name type="common">Barbados nut</name>
    <dbReference type="NCBI Taxonomy" id="180498"/>
    <lineage>
        <taxon>Eukaryota</taxon>
        <taxon>Viridiplantae</taxon>
        <taxon>Streptophyta</taxon>
        <taxon>Embryophyta</taxon>
        <taxon>Tracheophyta</taxon>
        <taxon>Spermatophyta</taxon>
        <taxon>Magnoliopsida</taxon>
        <taxon>eudicotyledons</taxon>
        <taxon>Gunneridae</taxon>
        <taxon>Pentapetalae</taxon>
        <taxon>rosids</taxon>
        <taxon>fabids</taxon>
        <taxon>Malpighiales</taxon>
        <taxon>Euphorbiaceae</taxon>
        <taxon>Crotonoideae</taxon>
        <taxon>Jatropheae</taxon>
        <taxon>Jatropha</taxon>
    </lineage>
</organism>
<keyword evidence="8 16" id="KW-0285">Flavoprotein</keyword>
<dbReference type="FunFam" id="1.10.3110.10:FF:000002">
    <property type="entry name" value="Protoporphyrinogen oxidase"/>
    <property type="match status" value="1"/>
</dbReference>
<dbReference type="PANTHER" id="PTHR42923:SF3">
    <property type="entry name" value="PROTOPORPHYRINOGEN OXIDASE"/>
    <property type="match status" value="1"/>
</dbReference>
<dbReference type="InterPro" id="IPR036188">
    <property type="entry name" value="FAD/NAD-bd_sf"/>
</dbReference>
<gene>
    <name evidence="19" type="ORF">JCGZ_14121</name>
</gene>
<dbReference type="PANTHER" id="PTHR42923">
    <property type="entry name" value="PROTOPORPHYRINOGEN OXIDASE"/>
    <property type="match status" value="1"/>
</dbReference>
<evidence type="ECO:0000256" key="17">
    <source>
        <dbReference type="SAM" id="MobiDB-lite"/>
    </source>
</evidence>
<keyword evidence="14 16" id="KW-0627">Porphyrin biosynthesis</keyword>
<proteinExistence type="inferred from homology"/>
<comment type="pathway">
    <text evidence="3 16">Porphyrin-containing compound metabolism; protoporphyrin-IX biosynthesis; protoporphyrin-IX from protoporphyrinogen-IX: step 1/1.</text>
</comment>
<dbReference type="InterPro" id="IPR050464">
    <property type="entry name" value="Zeta_carotene_desat/Oxidored"/>
</dbReference>
<dbReference type="InterPro" id="IPR004572">
    <property type="entry name" value="Protoporphyrinogen_oxidase"/>
</dbReference>
<evidence type="ECO:0000256" key="12">
    <source>
        <dbReference type="ARBA" id="ARBA00023002"/>
    </source>
</evidence>
<dbReference type="Gene3D" id="3.50.50.60">
    <property type="entry name" value="FAD/NAD(P)-binding domain"/>
    <property type="match status" value="1"/>
</dbReference>
<dbReference type="Gene3D" id="3.90.660.20">
    <property type="entry name" value="Protoporphyrinogen oxidase, mitochondrial, domain 2"/>
    <property type="match status" value="1"/>
</dbReference>
<dbReference type="EMBL" id="KK914782">
    <property type="protein sequence ID" value="KDP28350.1"/>
    <property type="molecule type" value="Genomic_DNA"/>
</dbReference>
<keyword evidence="11" id="KW-0809">Transit peptide</keyword>
<comment type="function">
    <text evidence="1 16">Catalyzes the 6-electron oxidation of protoporphyrinogen-IX to form protoporphyrin-IX.</text>
</comment>
<evidence type="ECO:0000256" key="9">
    <source>
        <dbReference type="ARBA" id="ARBA00022640"/>
    </source>
</evidence>
<evidence type="ECO:0000256" key="2">
    <source>
        <dbReference type="ARBA" id="ARBA00004229"/>
    </source>
</evidence>
<dbReference type="SUPFAM" id="SSF54373">
    <property type="entry name" value="FAD-linked reductases, C-terminal domain"/>
    <property type="match status" value="1"/>
</dbReference>
<comment type="pathway">
    <text evidence="4">Porphyrin-containing compound metabolism; chlorophyll biosynthesis.</text>
</comment>
<dbReference type="NCBIfam" id="TIGR00562">
    <property type="entry name" value="proto_IX_ox"/>
    <property type="match status" value="1"/>
</dbReference>
<evidence type="ECO:0000256" key="3">
    <source>
        <dbReference type="ARBA" id="ARBA00005073"/>
    </source>
</evidence>
<keyword evidence="20" id="KW-1185">Reference proteome</keyword>
<comment type="catalytic activity">
    <reaction evidence="15 16">
        <text>protoporphyrinogen IX + 3 O2 = protoporphyrin IX + 3 H2O2</text>
        <dbReference type="Rhea" id="RHEA:25576"/>
        <dbReference type="ChEBI" id="CHEBI:15379"/>
        <dbReference type="ChEBI" id="CHEBI:16240"/>
        <dbReference type="ChEBI" id="CHEBI:57306"/>
        <dbReference type="ChEBI" id="CHEBI:57307"/>
        <dbReference type="EC" id="1.3.3.4"/>
    </reaction>
</comment>
<dbReference type="OrthoDB" id="419752at2759"/>
<dbReference type="STRING" id="180498.A0A067K7V8"/>
<evidence type="ECO:0000259" key="18">
    <source>
        <dbReference type="Pfam" id="PF01593"/>
    </source>
</evidence>
<evidence type="ECO:0000256" key="14">
    <source>
        <dbReference type="ARBA" id="ARBA00023244"/>
    </source>
</evidence>
<evidence type="ECO:0000256" key="10">
    <source>
        <dbReference type="ARBA" id="ARBA00022827"/>
    </source>
</evidence>
<keyword evidence="9" id="KW-0934">Plastid</keyword>
<evidence type="ECO:0000313" key="19">
    <source>
        <dbReference type="EMBL" id="KDP28350.1"/>
    </source>
</evidence>
<comment type="cofactor">
    <cofactor evidence="16">
        <name>FAD</name>
        <dbReference type="ChEBI" id="CHEBI:57692"/>
    </cofactor>
    <text evidence="16">Binds 1 FAD per subunit.</text>
</comment>
<keyword evidence="7" id="KW-0150">Chloroplast</keyword>
<dbReference type="AlphaFoldDB" id="A0A067K7V8"/>
<feature type="region of interest" description="Disordered" evidence="17">
    <location>
        <begin position="262"/>
        <end position="285"/>
    </location>
</feature>
<keyword evidence="10 16" id="KW-0274">FAD</keyword>
<comment type="subcellular location">
    <subcellularLocation>
        <location evidence="2 16">Plastid</location>
        <location evidence="2 16">Chloroplast</location>
    </subcellularLocation>
</comment>
<dbReference type="GO" id="GO:0006782">
    <property type="term" value="P:protoporphyrinogen IX biosynthetic process"/>
    <property type="evidence" value="ECO:0007669"/>
    <property type="project" value="UniProtKB-UniRule"/>
</dbReference>
<dbReference type="KEGG" id="jcu:105642713"/>
<dbReference type="Proteomes" id="UP000027138">
    <property type="component" value="Unassembled WGS sequence"/>
</dbReference>
<evidence type="ECO:0000256" key="4">
    <source>
        <dbReference type="ARBA" id="ARBA00005173"/>
    </source>
</evidence>
<evidence type="ECO:0000256" key="16">
    <source>
        <dbReference type="RuleBase" id="RU367069"/>
    </source>
</evidence>
<dbReference type="Pfam" id="PF01593">
    <property type="entry name" value="Amino_oxidase"/>
    <property type="match status" value="1"/>
</dbReference>
<protein>
    <recommendedName>
        <fullName evidence="6 16">Protoporphyrinogen oxidase</fullName>
        <ecNumber evidence="6 16">1.3.3.4</ecNumber>
    </recommendedName>
</protein>
<evidence type="ECO:0000256" key="15">
    <source>
        <dbReference type="ARBA" id="ARBA00047554"/>
    </source>
</evidence>
<dbReference type="SUPFAM" id="SSF51905">
    <property type="entry name" value="FAD/NAD(P)-binding domain"/>
    <property type="match status" value="1"/>
</dbReference>
<accession>A0A067K7V8</accession>
<dbReference type="EC" id="1.3.3.4" evidence="6 16"/>
<evidence type="ECO:0000256" key="8">
    <source>
        <dbReference type="ARBA" id="ARBA00022630"/>
    </source>
</evidence>
<keyword evidence="13 16" id="KW-0350">Heme biosynthesis</keyword>
<sequence>MATLADFSLLRSTPSLVPPFSKPNPKITTRRPLKLCCSITDQSTTISSSKLGGETQSNGGHSAPLDCVIVGGGISGLCIAQALATKHRDVAANVIVTEARDRVGGNINTVERDGYLWEEGPNSFQPSDSMLTMVVDSGLKDDLVLGDPNAPRFVLWDGKLRPVPSKPTDLPFFDLMSIGGKLRAGFGALGLRPPPPGHEESVEEFVRRNLGDEVFERLIEPFCSGVYAGDPSKLSMKAAFGKVWNLEQNGGSIIGGTFKAIQQRNKTPKPPRDPRLPKPKGQTVGSFRKGLTMLPDAIATRLASNVKLSWKLSTITKLDNGGYSLTYETSEGLVSLQTKSVVMTVPSHIASSLLNPLSAAAAEALSKFYYPPVAAVSISYPKEAIRTECLIDGQLKGFGQLHPRSQGVETLGTIYSSSLFPNRAPDGRILLLNYIGGATNPGILSKTQSELVEAVDRELRKMLIKPNAKDPFVLGVRVWPQAIPQFLIGHFDILDAAKGALRDKGLEGLFLGGNYVSGVALGRCVEGAYEVAAEVTNFLSQYAYK</sequence>
<evidence type="ECO:0000256" key="5">
    <source>
        <dbReference type="ARBA" id="ARBA00010551"/>
    </source>
</evidence>
<evidence type="ECO:0000256" key="1">
    <source>
        <dbReference type="ARBA" id="ARBA00002600"/>
    </source>
</evidence>
<keyword evidence="12 16" id="KW-0560">Oxidoreductase</keyword>
<comment type="similarity">
    <text evidence="5 16">Belongs to the protoporphyrinogen/coproporphyrinogen oxidase family. Protoporphyrinogen oxidase subfamily.</text>
</comment>
<dbReference type="Gene3D" id="1.10.3110.10">
    <property type="entry name" value="protoporphyrinogen ix oxidase, domain 3"/>
    <property type="match status" value="1"/>
</dbReference>
<evidence type="ECO:0000256" key="6">
    <source>
        <dbReference type="ARBA" id="ARBA00012867"/>
    </source>
</evidence>
<dbReference type="InterPro" id="IPR002937">
    <property type="entry name" value="Amino_oxidase"/>
</dbReference>
<evidence type="ECO:0000256" key="7">
    <source>
        <dbReference type="ARBA" id="ARBA00022528"/>
    </source>
</evidence>
<name>A0A067K7V8_JATCU</name>
<dbReference type="GO" id="GO:0004729">
    <property type="term" value="F:oxygen-dependent protoporphyrinogen oxidase activity"/>
    <property type="evidence" value="ECO:0007669"/>
    <property type="project" value="UniProtKB-UniRule"/>
</dbReference>
<evidence type="ECO:0000256" key="13">
    <source>
        <dbReference type="ARBA" id="ARBA00023133"/>
    </source>
</evidence>
<reference evidence="19 20" key="1">
    <citation type="journal article" date="2014" name="PLoS ONE">
        <title>Global Analysis of Gene Expression Profiles in Physic Nut (Jatropha curcas L.) Seedlings Exposed to Salt Stress.</title>
        <authorList>
            <person name="Zhang L."/>
            <person name="Zhang C."/>
            <person name="Wu P."/>
            <person name="Chen Y."/>
            <person name="Li M."/>
            <person name="Jiang H."/>
            <person name="Wu G."/>
        </authorList>
    </citation>
    <scope>NUCLEOTIDE SEQUENCE [LARGE SCALE GENOMIC DNA]</scope>
    <source>
        <strain evidence="20">cv. GZQX0401</strain>
        <tissue evidence="19">Young leaves</tissue>
    </source>
</reference>
<evidence type="ECO:0000256" key="11">
    <source>
        <dbReference type="ARBA" id="ARBA00022946"/>
    </source>
</evidence>